<dbReference type="InParanoid" id="U2FMS8"/>
<accession>U2FMS8</accession>
<reference evidence="1 2" key="1">
    <citation type="journal article" date="2011" name="J. Bacteriol.">
        <title>Genome sequence of Haloplasma contractile, an unusual contractile bacterium from a deep-sea anoxic brine lake.</title>
        <authorList>
            <person name="Antunes A."/>
            <person name="Alam I."/>
            <person name="El Dorry H."/>
            <person name="Siam R."/>
            <person name="Robertson A."/>
            <person name="Bajic V.B."/>
            <person name="Stingl U."/>
        </authorList>
    </citation>
    <scope>NUCLEOTIDE SEQUENCE [LARGE SCALE GENOMIC DNA]</scope>
    <source>
        <strain evidence="1 2">SSD-17B</strain>
    </source>
</reference>
<sequence length="62" mass="7355">MQNELFIYLYSSITILSNIEQIVKYFHDNYDSAKESLCIEIKDCKQKVVHSLLKIINLFIKD</sequence>
<name>U2FMS8_9MOLU</name>
<dbReference type="AlphaFoldDB" id="U2FMS8"/>
<proteinExistence type="predicted"/>
<dbReference type="EMBL" id="AFNU02000004">
    <property type="protein sequence ID" value="ERJ12449.1"/>
    <property type="molecule type" value="Genomic_DNA"/>
</dbReference>
<protein>
    <submittedName>
        <fullName evidence="1">Uncharacterized protein</fullName>
    </submittedName>
</protein>
<keyword evidence="2" id="KW-1185">Reference proteome</keyword>
<evidence type="ECO:0000313" key="2">
    <source>
        <dbReference type="Proteomes" id="UP000005707"/>
    </source>
</evidence>
<reference evidence="1 2" key="2">
    <citation type="journal article" date="2013" name="PLoS ONE">
        <title>INDIGO - INtegrated Data Warehouse of MIcrobial GenOmes with Examples from the Red Sea Extremophiles.</title>
        <authorList>
            <person name="Alam I."/>
            <person name="Antunes A."/>
            <person name="Kamau A.A."/>
            <person name="Ba Alawi W."/>
            <person name="Kalkatawi M."/>
            <person name="Stingl U."/>
            <person name="Bajic V.B."/>
        </authorList>
    </citation>
    <scope>NUCLEOTIDE SEQUENCE [LARGE SCALE GENOMIC DNA]</scope>
    <source>
        <strain evidence="1 2">SSD-17B</strain>
    </source>
</reference>
<dbReference type="Proteomes" id="UP000005707">
    <property type="component" value="Unassembled WGS sequence"/>
</dbReference>
<evidence type="ECO:0000313" key="1">
    <source>
        <dbReference type="EMBL" id="ERJ12449.1"/>
    </source>
</evidence>
<organism evidence="1 2">
    <name type="scientific">Haloplasma contractile SSD-17B</name>
    <dbReference type="NCBI Taxonomy" id="1033810"/>
    <lineage>
        <taxon>Bacteria</taxon>
        <taxon>Bacillati</taxon>
        <taxon>Mycoplasmatota</taxon>
        <taxon>Mollicutes</taxon>
        <taxon>Haloplasmatales</taxon>
        <taxon>Haloplasmataceae</taxon>
        <taxon>Haloplasma</taxon>
    </lineage>
</organism>
<gene>
    <name evidence="1" type="ORF">HLPCO_001435</name>
</gene>
<comment type="caution">
    <text evidence="1">The sequence shown here is derived from an EMBL/GenBank/DDBJ whole genome shotgun (WGS) entry which is preliminary data.</text>
</comment>